<evidence type="ECO:0000259" key="6">
    <source>
        <dbReference type="Pfam" id="PF19038"/>
    </source>
</evidence>
<gene>
    <name evidence="7" type="ORF">TCAL_08910</name>
</gene>
<dbReference type="GO" id="GO:0035658">
    <property type="term" value="C:Mon1-Ccz1 complex"/>
    <property type="evidence" value="ECO:0007669"/>
    <property type="project" value="TreeGrafter"/>
</dbReference>
<evidence type="ECO:0000313" key="7">
    <source>
        <dbReference type="EMBL" id="TRY71032.1"/>
    </source>
</evidence>
<dbReference type="OrthoDB" id="272411at2759"/>
<feature type="domain" description="FUZ/MON1/HPS1 second Longin" evidence="5">
    <location>
        <begin position="353"/>
        <end position="451"/>
    </location>
</feature>
<dbReference type="GO" id="GO:0032510">
    <property type="term" value="P:endosome to lysosome transport via multivesicular body sorting pathway"/>
    <property type="evidence" value="ECO:0007669"/>
    <property type="project" value="TreeGrafter"/>
</dbReference>
<dbReference type="InterPro" id="IPR043971">
    <property type="entry name" value="FUZ/MON1/HPS1_longin_2"/>
</dbReference>
<dbReference type="Pfam" id="PF19036">
    <property type="entry name" value="Fuz_longin_1"/>
    <property type="match status" value="1"/>
</dbReference>
<dbReference type="EMBL" id="VCGU01000009">
    <property type="protein sequence ID" value="TRY71032.1"/>
    <property type="molecule type" value="Genomic_DNA"/>
</dbReference>
<comment type="caution">
    <text evidence="7">The sequence shown here is derived from an EMBL/GenBank/DDBJ whole genome shotgun (WGS) entry which is preliminary data.</text>
</comment>
<dbReference type="PRINTS" id="PR01546">
    <property type="entry name" value="YEAST73DUF"/>
</dbReference>
<keyword evidence="8" id="KW-1185">Reference proteome</keyword>
<evidence type="ECO:0000259" key="4">
    <source>
        <dbReference type="Pfam" id="PF19036"/>
    </source>
</evidence>
<evidence type="ECO:0000259" key="5">
    <source>
        <dbReference type="Pfam" id="PF19037"/>
    </source>
</evidence>
<comment type="function">
    <text evidence="2">Plays an important role in membrane trafficking through the secretory apparatus.</text>
</comment>
<feature type="region of interest" description="Disordered" evidence="3">
    <location>
        <begin position="1"/>
        <end position="22"/>
    </location>
</feature>
<feature type="domain" description="FUZ/MON1/HPS1 third Longin" evidence="6">
    <location>
        <begin position="481"/>
        <end position="581"/>
    </location>
</feature>
<proteinExistence type="inferred from homology"/>
<accession>A0A553P097</accession>
<sequence>MATPSGAWPALASPIPTSTDMEPTEAIGVGERLFATTPSGRNYLSDFMHSQEPIDPDHDEDEADLTAEAAEDYRLSTTHMTGSLHELQEDAVIKDDKTQQEVAEVMQRSMEACQINPDTVSRLSSPRKRSSASPALSPELDTDDEDDDDDDDDFEDAQESLSPSQKRLESQSSSVPDPGIMNSPTWRQQRKHVFVLSESGKPIFSQHGDEDELASLMAVMQAMVSYVIDMGDVLKSMSAGGKQIAFLHKGPLILVAVTQGNESASQLAVQLTYVYHQILSILTLGQLTRIFERKPGFDLRKMLAGSERLIQSLVRAMDSDPSFMLSAVRVLPLAQAIRDDITKTVIQSCQKIKNLVFAIMIADNKLVALIRMKKYYIHPADLHLLLNLVNTTESFKHSEAWLPICLPKFDPSGFVHAHISYLSDDCQACLLMITAERDIFFEVSEAKGKIVEVMTKNNTLLPISESMTKSKETPADLDFPELRHFLYKSRSAAQFTSPIAATAYQDEKDADRLHGIYLEMQHQLHSPHRPLKLIYRGDSQENVLGWVTQTFELYAAFSPDATKATAIKTINAVLKWCKKEETSLFILNAPTF</sequence>
<feature type="region of interest" description="Disordered" evidence="3">
    <location>
        <begin position="86"/>
        <end position="186"/>
    </location>
</feature>
<dbReference type="OMA" id="QQPFNAK"/>
<dbReference type="Pfam" id="PF19038">
    <property type="entry name" value="Fuz_longin_3"/>
    <property type="match status" value="1"/>
</dbReference>
<dbReference type="InterPro" id="IPR043972">
    <property type="entry name" value="FUZ/MON1/HPS1_longin_1"/>
</dbReference>
<evidence type="ECO:0000256" key="1">
    <source>
        <dbReference type="ARBA" id="ARBA00008968"/>
    </source>
</evidence>
<evidence type="ECO:0000256" key="2">
    <source>
        <dbReference type="RuleBase" id="RU367048"/>
    </source>
</evidence>
<dbReference type="AlphaFoldDB" id="A0A553P097"/>
<dbReference type="STRING" id="6832.A0A553P097"/>
<dbReference type="InterPro" id="IPR043970">
    <property type="entry name" value="FUZ/MON1/HPS1_longin_3"/>
</dbReference>
<comment type="similarity">
    <text evidence="1 2">Belongs to the MON1/SAND family.</text>
</comment>
<dbReference type="Pfam" id="PF19037">
    <property type="entry name" value="Fuz_longin_2"/>
    <property type="match status" value="1"/>
</dbReference>
<dbReference type="Proteomes" id="UP000318571">
    <property type="component" value="Chromosome 9"/>
</dbReference>
<dbReference type="InterPro" id="IPR004353">
    <property type="entry name" value="Mon1"/>
</dbReference>
<name>A0A553P097_TIGCA</name>
<dbReference type="GO" id="GO:0006623">
    <property type="term" value="P:protein targeting to vacuole"/>
    <property type="evidence" value="ECO:0007669"/>
    <property type="project" value="UniProtKB-UniRule"/>
</dbReference>
<feature type="compositionally biased region" description="Acidic residues" evidence="3">
    <location>
        <begin position="140"/>
        <end position="158"/>
    </location>
</feature>
<evidence type="ECO:0000313" key="8">
    <source>
        <dbReference type="Proteomes" id="UP000318571"/>
    </source>
</evidence>
<evidence type="ECO:0000256" key="3">
    <source>
        <dbReference type="SAM" id="MobiDB-lite"/>
    </source>
</evidence>
<reference evidence="7 8" key="1">
    <citation type="journal article" date="2018" name="Nat. Ecol. Evol.">
        <title>Genomic signatures of mitonuclear coevolution across populations of Tigriopus californicus.</title>
        <authorList>
            <person name="Barreto F.S."/>
            <person name="Watson E.T."/>
            <person name="Lima T.G."/>
            <person name="Willett C.S."/>
            <person name="Edmands S."/>
            <person name="Li W."/>
            <person name="Burton R.S."/>
        </authorList>
    </citation>
    <scope>NUCLEOTIDE SEQUENCE [LARGE SCALE GENOMIC DNA]</scope>
    <source>
        <strain evidence="7 8">San Diego</strain>
    </source>
</reference>
<dbReference type="PANTHER" id="PTHR13027">
    <property type="entry name" value="SAND PROTEIN-RELATED"/>
    <property type="match status" value="1"/>
</dbReference>
<feature type="compositionally biased region" description="Basic and acidic residues" evidence="3">
    <location>
        <begin position="86"/>
        <end position="99"/>
    </location>
</feature>
<dbReference type="PANTHER" id="PTHR13027:SF7">
    <property type="entry name" value="VACUOLAR FUSION PROTEIN MON1 HOMOLOG"/>
    <property type="match status" value="1"/>
</dbReference>
<feature type="domain" description="FUZ/MON1/HPS1 first Longin" evidence="4">
    <location>
        <begin position="191"/>
        <end position="313"/>
    </location>
</feature>
<protein>
    <recommendedName>
        <fullName evidence="2">Vacuolar fusion protein MON1 homolog</fullName>
    </recommendedName>
</protein>
<organism evidence="7 8">
    <name type="scientific">Tigriopus californicus</name>
    <name type="common">Marine copepod</name>
    <dbReference type="NCBI Taxonomy" id="6832"/>
    <lineage>
        <taxon>Eukaryota</taxon>
        <taxon>Metazoa</taxon>
        <taxon>Ecdysozoa</taxon>
        <taxon>Arthropoda</taxon>
        <taxon>Crustacea</taxon>
        <taxon>Multicrustacea</taxon>
        <taxon>Hexanauplia</taxon>
        <taxon>Copepoda</taxon>
        <taxon>Harpacticoida</taxon>
        <taxon>Harpacticidae</taxon>
        <taxon>Tigriopus</taxon>
    </lineage>
</organism>
<feature type="compositionally biased region" description="Polar residues" evidence="3">
    <location>
        <begin position="159"/>
        <end position="175"/>
    </location>
</feature>
<feature type="region of interest" description="Disordered" evidence="3">
    <location>
        <begin position="43"/>
        <end position="69"/>
    </location>
</feature>